<dbReference type="EMBL" id="CP071518">
    <property type="protein sequence ID" value="QSX77829.1"/>
    <property type="molecule type" value="Genomic_DNA"/>
</dbReference>
<gene>
    <name evidence="1" type="ORF">I8J32_014020</name>
</gene>
<name>A0A975AS95_9GAMM</name>
<organism evidence="1 2">
    <name type="scientific">Agrilutibacter solisilvae</name>
    <dbReference type="NCBI Taxonomy" id="2763317"/>
    <lineage>
        <taxon>Bacteria</taxon>
        <taxon>Pseudomonadati</taxon>
        <taxon>Pseudomonadota</taxon>
        <taxon>Gammaproteobacteria</taxon>
        <taxon>Lysobacterales</taxon>
        <taxon>Lysobacteraceae</taxon>
        <taxon>Agrilutibacter</taxon>
    </lineage>
</organism>
<dbReference type="SUPFAM" id="SSF117396">
    <property type="entry name" value="TM1631-like"/>
    <property type="match status" value="1"/>
</dbReference>
<sequence length="253" mass="27928">MTGAPASPRPARVRIGCAGWSLASAHAPLFGEGDSHLARYATRLNAVEINSSFYRPHRRQTYEKWAASVPRDFRFSVKLPKAITHESALRRSGDALSAFADQVRGLGSRLGGVLVQLPPSLAFQARVADTFFAMLRRRLAVPVACEPRHASWFSPAADATWARHDVARVAADPPPVPPAHVPGGTRRWSYWRWHGSPRMYYSAYDDERLDALAGEVRAAAGARRQAWCIFDNTAHGHAVEDALRLLERLSGAR</sequence>
<dbReference type="Gene3D" id="3.20.20.410">
    <property type="entry name" value="Protein of unknown function UPF0759"/>
    <property type="match status" value="1"/>
</dbReference>
<dbReference type="KEGG" id="lsf:I8J32_014020"/>
<reference evidence="1 2" key="1">
    <citation type="submission" date="2021-03" db="EMBL/GenBank/DDBJ databases">
        <title>Lysobacter sp. nov. isolated from soil of gangwondo yeongwol, south Korea.</title>
        <authorList>
            <person name="Kim K.R."/>
            <person name="Kim K.H."/>
            <person name="Jeon C.O."/>
        </authorList>
    </citation>
    <scope>NUCLEOTIDE SEQUENCE [LARGE SCALE GENOMIC DNA]</scope>
    <source>
        <strain evidence="1 2">R19</strain>
    </source>
</reference>
<dbReference type="AlphaFoldDB" id="A0A975AS95"/>
<proteinExistence type="predicted"/>
<evidence type="ECO:0000313" key="1">
    <source>
        <dbReference type="EMBL" id="QSX77829.1"/>
    </source>
</evidence>
<protein>
    <submittedName>
        <fullName evidence="1">DUF72 domain-containing protein</fullName>
    </submittedName>
</protein>
<dbReference type="InterPro" id="IPR002763">
    <property type="entry name" value="DUF72"/>
</dbReference>
<dbReference type="InterPro" id="IPR036520">
    <property type="entry name" value="UPF0759_sf"/>
</dbReference>
<dbReference type="RefSeq" id="WP_200615682.1">
    <property type="nucleotide sequence ID" value="NZ_CP071518.1"/>
</dbReference>
<accession>A0A975AS95</accession>
<keyword evidence="2" id="KW-1185">Reference proteome</keyword>
<dbReference type="Pfam" id="PF01904">
    <property type="entry name" value="DUF72"/>
    <property type="match status" value="1"/>
</dbReference>
<dbReference type="PANTHER" id="PTHR30348:SF14">
    <property type="entry name" value="BLR8050 PROTEIN"/>
    <property type="match status" value="1"/>
</dbReference>
<dbReference type="PANTHER" id="PTHR30348">
    <property type="entry name" value="UNCHARACTERIZED PROTEIN YECE"/>
    <property type="match status" value="1"/>
</dbReference>
<dbReference type="Proteomes" id="UP000639274">
    <property type="component" value="Chromosome"/>
</dbReference>
<evidence type="ECO:0000313" key="2">
    <source>
        <dbReference type="Proteomes" id="UP000639274"/>
    </source>
</evidence>